<gene>
    <name evidence="3" type="ORF">ISU07_20270</name>
</gene>
<keyword evidence="2 3" id="KW-0548">Nucleotidyltransferase</keyword>
<proteinExistence type="predicted"/>
<name>A0A930VDH7_9ACTN</name>
<dbReference type="AlphaFoldDB" id="A0A930VDH7"/>
<keyword evidence="1" id="KW-0808">Transferase</keyword>
<sequence>MTEPDVAVVVVAAGAGTRLSADVNKVFLPLLGVPVVAWSVRTALGLPDVRRVVVVHRADEREAMAEALAPYLGDREVTLLPGGETRHDSEWQAFRVLAEDVDADAVRVIAVHDAARPLADVDLFEGTFAAAREHGGAIPVVTLDHLVRRDGSPVEAPSLAGVQTPQAFRAAELLAAYGQAERDGFTGTDTASCVERYSGLRIAAVPSTPANLKVTFPEDLDLAAGLVSSAG</sequence>
<dbReference type="GO" id="GO:0005829">
    <property type="term" value="C:cytosol"/>
    <property type="evidence" value="ECO:0007669"/>
    <property type="project" value="TreeGrafter"/>
</dbReference>
<comment type="caution">
    <text evidence="3">The sequence shown here is derived from an EMBL/GenBank/DDBJ whole genome shotgun (WGS) entry which is preliminary data.</text>
</comment>
<dbReference type="EMBL" id="JADKPN010000015">
    <property type="protein sequence ID" value="MBF4765474.1"/>
    <property type="molecule type" value="Genomic_DNA"/>
</dbReference>
<protein>
    <submittedName>
        <fullName evidence="3">2-C-methyl-D-erythritol 4-phosphate cytidylyltransferase</fullName>
    </submittedName>
</protein>
<dbReference type="Gene3D" id="3.90.550.10">
    <property type="entry name" value="Spore Coat Polysaccharide Biosynthesis Protein SpsA, Chain A"/>
    <property type="match status" value="1"/>
</dbReference>
<dbReference type="PANTHER" id="PTHR43015:SF1">
    <property type="entry name" value="D-RIBITOL-5-PHOSPHATE CYTIDYLYLTRANSFERASE"/>
    <property type="match status" value="1"/>
</dbReference>
<keyword evidence="4" id="KW-1185">Reference proteome</keyword>
<evidence type="ECO:0000256" key="1">
    <source>
        <dbReference type="ARBA" id="ARBA00022679"/>
    </source>
</evidence>
<evidence type="ECO:0000313" key="3">
    <source>
        <dbReference type="EMBL" id="MBF4765474.1"/>
    </source>
</evidence>
<evidence type="ECO:0000256" key="2">
    <source>
        <dbReference type="ARBA" id="ARBA00022695"/>
    </source>
</evidence>
<reference evidence="3" key="1">
    <citation type="submission" date="2020-11" db="EMBL/GenBank/DDBJ databases">
        <title>Nocardioides sp. nov., isolated from Soil of Cynanchum wilfordii Hemsley rhizosphere.</title>
        <authorList>
            <person name="Lee J.-S."/>
            <person name="Suh M.K."/>
            <person name="Kim J.-S."/>
        </authorList>
    </citation>
    <scope>NUCLEOTIDE SEQUENCE</scope>
    <source>
        <strain evidence="3">KCTC 19275</strain>
    </source>
</reference>
<dbReference type="PANTHER" id="PTHR43015">
    <property type="entry name" value="D-RIBITOL-5-PHOSPHATE CYTIDYLYLTRANSFERASE"/>
    <property type="match status" value="1"/>
</dbReference>
<organism evidence="3 4">
    <name type="scientific">Nocardioides islandensis</name>
    <dbReference type="NCBI Taxonomy" id="433663"/>
    <lineage>
        <taxon>Bacteria</taxon>
        <taxon>Bacillati</taxon>
        <taxon>Actinomycetota</taxon>
        <taxon>Actinomycetes</taxon>
        <taxon>Propionibacteriales</taxon>
        <taxon>Nocardioidaceae</taxon>
        <taxon>Nocardioides</taxon>
    </lineage>
</organism>
<dbReference type="InterPro" id="IPR029044">
    <property type="entry name" value="Nucleotide-diphossugar_trans"/>
</dbReference>
<accession>A0A930VDH7</accession>
<dbReference type="Pfam" id="PF01128">
    <property type="entry name" value="IspD"/>
    <property type="match status" value="1"/>
</dbReference>
<dbReference type="GO" id="GO:0070567">
    <property type="term" value="F:cytidylyltransferase activity"/>
    <property type="evidence" value="ECO:0007669"/>
    <property type="project" value="InterPro"/>
</dbReference>
<dbReference type="Proteomes" id="UP000640489">
    <property type="component" value="Unassembled WGS sequence"/>
</dbReference>
<evidence type="ECO:0000313" key="4">
    <source>
        <dbReference type="Proteomes" id="UP000640489"/>
    </source>
</evidence>
<dbReference type="SUPFAM" id="SSF53448">
    <property type="entry name" value="Nucleotide-diphospho-sugar transferases"/>
    <property type="match status" value="1"/>
</dbReference>
<dbReference type="RefSeq" id="WP_194708650.1">
    <property type="nucleotide sequence ID" value="NZ_JADKPN010000015.1"/>
</dbReference>
<dbReference type="InterPro" id="IPR034683">
    <property type="entry name" value="IspD/TarI"/>
</dbReference>